<comment type="caution">
    <text evidence="2">The sequence shown here is derived from an EMBL/GenBank/DDBJ whole genome shotgun (WGS) entry which is preliminary data.</text>
</comment>
<accession>A0A1T1AYM5</accession>
<feature type="transmembrane region" description="Helical" evidence="1">
    <location>
        <begin position="316"/>
        <end position="334"/>
    </location>
</feature>
<protein>
    <recommendedName>
        <fullName evidence="4">Glycosyltransferase RgtA/B/C/D-like domain-containing protein</fullName>
    </recommendedName>
</protein>
<name>A0A1T1AYM5_RHOFE</name>
<evidence type="ECO:0000256" key="1">
    <source>
        <dbReference type="SAM" id="Phobius"/>
    </source>
</evidence>
<dbReference type="AlphaFoldDB" id="A0A1T1AYM5"/>
<sequence>MAVLISWSVYLADGHLIYTLDDPYIHLAVAESILQDEYGINSGEFSAPSSSIVYPFLLALSERLGFGRLGPLVINIVAMAGSVYVVGQILQRYVLTWKKQDCPYPYTKIFPISLGLAVCLILNAWGLVMTGMEHSLHILSVVLIIFGFLKIINNTFKVPVWLILAIVVMPLIRFEGLAMALLSVIALFYLGRWRTGFLALLLILSTMFGWFQFTQILGLPALPSSVLLKSGVASNLDGQSGLVQLSWSILRNGLTSMNERQGVLLLLGILIISCLCYQLRKKESNQTWVVIGGLAISTGLGHVFFGQYGWFSRYEIYVYALVVISTLVLSRTYLLHVSIRFAVIVALLLIAAPYAFDTLRTPVASRNIYQQQYQMHRFATEYWKRPVAVNDLGWVSYNNPSFVLDLWGLGSEEVRRLKLAGGLDSQALDALVSRRNVSLIMIYDDWFKDKIPTAWRRVAVLNTSRVTAASGQVTFYVTQALNHQEAVALLRQFSSTLPVGTSLNVEP</sequence>
<gene>
    <name evidence="2" type="ORF">RF819_11605</name>
</gene>
<keyword evidence="1" id="KW-0812">Transmembrane</keyword>
<dbReference type="STRING" id="28066.RF819_11605"/>
<keyword evidence="3" id="KW-1185">Reference proteome</keyword>
<organism evidence="2 3">
    <name type="scientific">Rhodoferax fermentans</name>
    <dbReference type="NCBI Taxonomy" id="28066"/>
    <lineage>
        <taxon>Bacteria</taxon>
        <taxon>Pseudomonadati</taxon>
        <taxon>Pseudomonadota</taxon>
        <taxon>Betaproteobacteria</taxon>
        <taxon>Burkholderiales</taxon>
        <taxon>Comamonadaceae</taxon>
        <taxon>Rhodoferax</taxon>
    </lineage>
</organism>
<evidence type="ECO:0000313" key="2">
    <source>
        <dbReference type="EMBL" id="OOV09085.1"/>
    </source>
</evidence>
<keyword evidence="1" id="KW-0472">Membrane</keyword>
<feature type="transmembrane region" description="Helical" evidence="1">
    <location>
        <begin position="69"/>
        <end position="89"/>
    </location>
</feature>
<feature type="transmembrane region" description="Helical" evidence="1">
    <location>
        <begin position="158"/>
        <end position="190"/>
    </location>
</feature>
<keyword evidence="1" id="KW-1133">Transmembrane helix</keyword>
<feature type="transmembrane region" description="Helical" evidence="1">
    <location>
        <begin position="287"/>
        <end position="310"/>
    </location>
</feature>
<feature type="transmembrane region" description="Helical" evidence="1">
    <location>
        <begin position="197"/>
        <end position="218"/>
    </location>
</feature>
<evidence type="ECO:0008006" key="4">
    <source>
        <dbReference type="Google" id="ProtNLM"/>
    </source>
</evidence>
<feature type="transmembrane region" description="Helical" evidence="1">
    <location>
        <begin position="339"/>
        <end position="356"/>
    </location>
</feature>
<proteinExistence type="predicted"/>
<dbReference type="Proteomes" id="UP000190750">
    <property type="component" value="Unassembled WGS sequence"/>
</dbReference>
<reference evidence="2 3" key="1">
    <citation type="submission" date="2017-01" db="EMBL/GenBank/DDBJ databases">
        <title>Genome sequencing of Rhodoferax fermentans JCM 7819.</title>
        <authorList>
            <person name="Kim Y.J."/>
            <person name="Farh M.E.-A."/>
            <person name="Yang D.-C."/>
        </authorList>
    </citation>
    <scope>NUCLEOTIDE SEQUENCE [LARGE SCALE GENOMIC DNA]</scope>
    <source>
        <strain evidence="2 3">JCM 7819</strain>
    </source>
</reference>
<dbReference type="EMBL" id="MTJN01000002">
    <property type="protein sequence ID" value="OOV09085.1"/>
    <property type="molecule type" value="Genomic_DNA"/>
</dbReference>
<feature type="transmembrane region" description="Helical" evidence="1">
    <location>
        <begin position="135"/>
        <end position="152"/>
    </location>
</feature>
<feature type="transmembrane region" description="Helical" evidence="1">
    <location>
        <begin position="262"/>
        <end position="280"/>
    </location>
</feature>
<evidence type="ECO:0000313" key="3">
    <source>
        <dbReference type="Proteomes" id="UP000190750"/>
    </source>
</evidence>
<feature type="transmembrane region" description="Helical" evidence="1">
    <location>
        <begin position="109"/>
        <end position="128"/>
    </location>
</feature>